<protein>
    <submittedName>
        <fullName evidence="3">Uncharacterized protein</fullName>
    </submittedName>
</protein>
<gene>
    <name evidence="3" type="ORF">CSX01_03015</name>
</gene>
<dbReference type="SUPFAM" id="SSF54001">
    <property type="entry name" value="Cysteine proteinases"/>
    <property type="match status" value="1"/>
</dbReference>
<dbReference type="RefSeq" id="WP_143483984.1">
    <property type="nucleotide sequence ID" value="NZ_PDYF01000008.1"/>
</dbReference>
<feature type="compositionally biased region" description="Acidic residues" evidence="1">
    <location>
        <begin position="143"/>
        <end position="167"/>
    </location>
</feature>
<organism evidence="3 4">
    <name type="scientific">Pseudobutyrivibrio ruminis</name>
    <dbReference type="NCBI Taxonomy" id="46206"/>
    <lineage>
        <taxon>Bacteria</taxon>
        <taxon>Bacillati</taxon>
        <taxon>Bacillota</taxon>
        <taxon>Clostridia</taxon>
        <taxon>Lachnospirales</taxon>
        <taxon>Lachnospiraceae</taxon>
        <taxon>Pseudobutyrivibrio</taxon>
    </lineage>
</organism>
<feature type="region of interest" description="Disordered" evidence="1">
    <location>
        <begin position="65"/>
        <end position="123"/>
    </location>
</feature>
<dbReference type="Proteomes" id="UP000225889">
    <property type="component" value="Unassembled WGS sequence"/>
</dbReference>
<proteinExistence type="predicted"/>
<evidence type="ECO:0000256" key="2">
    <source>
        <dbReference type="SAM" id="SignalP"/>
    </source>
</evidence>
<evidence type="ECO:0000313" key="4">
    <source>
        <dbReference type="Proteomes" id="UP000225889"/>
    </source>
</evidence>
<feature type="region of interest" description="Disordered" evidence="1">
    <location>
        <begin position="143"/>
        <end position="177"/>
    </location>
</feature>
<reference evidence="3 4" key="2">
    <citation type="submission" date="2017-10" db="EMBL/GenBank/DDBJ databases">
        <authorList>
            <person name="Banno H."/>
            <person name="Chua N.-H."/>
        </authorList>
    </citation>
    <scope>NUCLEOTIDE SEQUENCE [LARGE SCALE GENOMIC DNA]</scope>
    <source>
        <strain evidence="3 4">JK626</strain>
    </source>
</reference>
<accession>A0A2G3DXI9</accession>
<reference evidence="3 4" key="1">
    <citation type="submission" date="2017-10" db="EMBL/GenBank/DDBJ databases">
        <title>Resolving the taxonomy of Roseburia spp., Eubacterium rectale and Agathobacter spp. through phylogenomic analysis.</title>
        <authorList>
            <person name="Sheridan P.O."/>
            <person name="Walker A.W."/>
            <person name="Duncan S.H."/>
            <person name="Scott K.P."/>
            <person name="Toole P.W.O."/>
            <person name="Luis P."/>
            <person name="Flint H.J."/>
        </authorList>
    </citation>
    <scope>NUCLEOTIDE SEQUENCE [LARGE SCALE GENOMIC DNA]</scope>
    <source>
        <strain evidence="3 4">JK626</strain>
    </source>
</reference>
<dbReference type="AlphaFoldDB" id="A0A2G3DXI9"/>
<feature type="signal peptide" evidence="2">
    <location>
        <begin position="1"/>
        <end position="29"/>
    </location>
</feature>
<dbReference type="EMBL" id="PDYF01000008">
    <property type="protein sequence ID" value="PHU35590.1"/>
    <property type="molecule type" value="Genomic_DNA"/>
</dbReference>
<feature type="compositionally biased region" description="Acidic residues" evidence="1">
    <location>
        <begin position="102"/>
        <end position="123"/>
    </location>
</feature>
<evidence type="ECO:0000313" key="3">
    <source>
        <dbReference type="EMBL" id="PHU35590.1"/>
    </source>
</evidence>
<feature type="chain" id="PRO_5013821131" evidence="2">
    <location>
        <begin position="30"/>
        <end position="559"/>
    </location>
</feature>
<comment type="caution">
    <text evidence="3">The sequence shown here is derived from an EMBL/GenBank/DDBJ whole genome shotgun (WGS) entry which is preliminary data.</text>
</comment>
<evidence type="ECO:0000256" key="1">
    <source>
        <dbReference type="SAM" id="MobiDB-lite"/>
    </source>
</evidence>
<sequence>MKNKKLWLSVPSVAMAITVALCQPVKAFAMEETEAQEVTEVQEAAEAQEVSEESASAVVIVVQGTDAASTEEETEEEEVAVEDESAEDAEETESAEAPVAADIDDMDVEDTDVEDTDVEDTDVEDTDVEDTNVEDTDVEVIDVEDTEDTEDTDLEDTDVDDIDDTTDGENISPGYPYGYDAVVNPEIADAEKCGVKGYDANLCWAASASNALWNAGYPQHAINPLTNQVFQSEDQVFDFFRTCFTDEGGYPESALMYFIDGAYPDQGAEKVSQLKSTAPDGGFIPEINASDVIIIESDDGDLSTNMLGTYEALVEEYGGSLILTIGIWDNKAKEYSDYHAITAVSFEKDEAGNYTGVWFVDSNTDYYTGIAETDAEKAQAAANAPNRLEYYPLSAKEIDNGNYWVMNNYFSDESVINIITYLMAYNPELFVTINEGGTVGLGQGTPSNSITEEAFTAIKNMMADAGWVIYSPSNTIYDATKDTGYSVFANRPATDLLNVYVDGQRLSAGAGEFKVYMSPSGVFSLTIDTAIMRSLASGEHTLTLDMNAGEDIVTTINVQ</sequence>
<name>A0A2G3DXI9_9FIRM</name>
<keyword evidence="2" id="KW-0732">Signal</keyword>
<dbReference type="InterPro" id="IPR038765">
    <property type="entry name" value="Papain-like_cys_pep_sf"/>
</dbReference>
<feature type="compositionally biased region" description="Acidic residues" evidence="1">
    <location>
        <begin position="69"/>
        <end position="94"/>
    </location>
</feature>